<dbReference type="InterPro" id="IPR001623">
    <property type="entry name" value="DnaJ_domain"/>
</dbReference>
<dbReference type="Pfam" id="PF00226">
    <property type="entry name" value="DnaJ"/>
    <property type="match status" value="1"/>
</dbReference>
<dbReference type="PANTHER" id="PTHR44360">
    <property type="entry name" value="DNAJ HOMOLOG SUBFAMILY B MEMBER 9"/>
    <property type="match status" value="1"/>
</dbReference>
<protein>
    <submittedName>
        <fullName evidence="4">DnaJ-domain-containing protein</fullName>
    </submittedName>
</protein>
<dbReference type="SUPFAM" id="SSF46565">
    <property type="entry name" value="Chaperone J-domain"/>
    <property type="match status" value="1"/>
</dbReference>
<gene>
    <name evidence="4" type="ORF">BU16DRAFT_597584</name>
</gene>
<feature type="domain" description="J" evidence="3">
    <location>
        <begin position="6"/>
        <end position="74"/>
    </location>
</feature>
<feature type="region of interest" description="Disordered" evidence="2">
    <location>
        <begin position="167"/>
        <end position="194"/>
    </location>
</feature>
<dbReference type="InterPro" id="IPR036869">
    <property type="entry name" value="J_dom_sf"/>
</dbReference>
<dbReference type="PROSITE" id="PS50076">
    <property type="entry name" value="DNAJ_2"/>
    <property type="match status" value="1"/>
</dbReference>
<dbReference type="GO" id="GO:0036503">
    <property type="term" value="P:ERAD pathway"/>
    <property type="evidence" value="ECO:0007669"/>
    <property type="project" value="TreeGrafter"/>
</dbReference>
<dbReference type="PANTHER" id="PTHR44360:SF1">
    <property type="entry name" value="DNAJ HOMOLOG SUBFAMILY B MEMBER 9"/>
    <property type="match status" value="1"/>
</dbReference>
<dbReference type="InterPro" id="IPR051948">
    <property type="entry name" value="Hsp70_co-chaperone_J-domain"/>
</dbReference>
<accession>A0A6A6QCJ3</accession>
<dbReference type="Gene3D" id="1.10.287.110">
    <property type="entry name" value="DnaJ domain"/>
    <property type="match status" value="1"/>
</dbReference>
<dbReference type="CDD" id="cd06257">
    <property type="entry name" value="DnaJ"/>
    <property type="match status" value="1"/>
</dbReference>
<organism evidence="4 5">
    <name type="scientific">Lophium mytilinum</name>
    <dbReference type="NCBI Taxonomy" id="390894"/>
    <lineage>
        <taxon>Eukaryota</taxon>
        <taxon>Fungi</taxon>
        <taxon>Dikarya</taxon>
        <taxon>Ascomycota</taxon>
        <taxon>Pezizomycotina</taxon>
        <taxon>Dothideomycetes</taxon>
        <taxon>Pleosporomycetidae</taxon>
        <taxon>Mytilinidiales</taxon>
        <taxon>Mytilinidiaceae</taxon>
        <taxon>Lophium</taxon>
    </lineage>
</organism>
<evidence type="ECO:0000256" key="1">
    <source>
        <dbReference type="ARBA" id="ARBA00023186"/>
    </source>
</evidence>
<evidence type="ECO:0000256" key="2">
    <source>
        <dbReference type="SAM" id="MobiDB-lite"/>
    </source>
</evidence>
<dbReference type="GO" id="GO:0051087">
    <property type="term" value="F:protein-folding chaperone binding"/>
    <property type="evidence" value="ECO:0007669"/>
    <property type="project" value="TreeGrafter"/>
</dbReference>
<reference evidence="4" key="1">
    <citation type="journal article" date="2020" name="Stud. Mycol.">
        <title>101 Dothideomycetes genomes: a test case for predicting lifestyles and emergence of pathogens.</title>
        <authorList>
            <person name="Haridas S."/>
            <person name="Albert R."/>
            <person name="Binder M."/>
            <person name="Bloem J."/>
            <person name="Labutti K."/>
            <person name="Salamov A."/>
            <person name="Andreopoulos B."/>
            <person name="Baker S."/>
            <person name="Barry K."/>
            <person name="Bills G."/>
            <person name="Bluhm B."/>
            <person name="Cannon C."/>
            <person name="Castanera R."/>
            <person name="Culley D."/>
            <person name="Daum C."/>
            <person name="Ezra D."/>
            <person name="Gonzalez J."/>
            <person name="Henrissat B."/>
            <person name="Kuo A."/>
            <person name="Liang C."/>
            <person name="Lipzen A."/>
            <person name="Lutzoni F."/>
            <person name="Magnuson J."/>
            <person name="Mondo S."/>
            <person name="Nolan M."/>
            <person name="Ohm R."/>
            <person name="Pangilinan J."/>
            <person name="Park H.-J."/>
            <person name="Ramirez L."/>
            <person name="Alfaro M."/>
            <person name="Sun H."/>
            <person name="Tritt A."/>
            <person name="Yoshinaga Y."/>
            <person name="Zwiers L.-H."/>
            <person name="Turgeon B."/>
            <person name="Goodwin S."/>
            <person name="Spatafora J."/>
            <person name="Crous P."/>
            <person name="Grigoriev I."/>
        </authorList>
    </citation>
    <scope>NUCLEOTIDE SEQUENCE</scope>
    <source>
        <strain evidence="4">CBS 269.34</strain>
    </source>
</reference>
<sequence>MSGPSNPYAVLDLPHDVDEKVIRSAYHRLALLHHPDRVRSPNERSDSEGKFREIQHAYDVLKDSTKRAKLNRNLGQWRQGVSSQRSASASTSSAPVDVVGFDLEEFLKSLKTNSAPCQEEGKTASSTVDPQTTEERQANDIRDAAALAFAEATEMKKEGNEAVEEAANETGKARYTGGPKSHRYLNSRKGTPEHRTHTAATAAAYDKTASFGTIAYKHYGAAAQAREDAADGFQKAADAWAKLFRTFDLSRDLIFEDRALQNVLLCRENVKVARGLVDMDREMEERWEKQVDQWSRWSLAWFEEAKESGLSR</sequence>
<dbReference type="AlphaFoldDB" id="A0A6A6QCJ3"/>
<evidence type="ECO:0000313" key="5">
    <source>
        <dbReference type="Proteomes" id="UP000799750"/>
    </source>
</evidence>
<dbReference type="PRINTS" id="PR00625">
    <property type="entry name" value="JDOMAIN"/>
</dbReference>
<evidence type="ECO:0000259" key="3">
    <source>
        <dbReference type="PROSITE" id="PS50076"/>
    </source>
</evidence>
<feature type="region of interest" description="Disordered" evidence="2">
    <location>
        <begin position="112"/>
        <end position="137"/>
    </location>
</feature>
<dbReference type="EMBL" id="MU004198">
    <property type="protein sequence ID" value="KAF2489982.1"/>
    <property type="molecule type" value="Genomic_DNA"/>
</dbReference>
<proteinExistence type="predicted"/>
<dbReference type="GO" id="GO:0005783">
    <property type="term" value="C:endoplasmic reticulum"/>
    <property type="evidence" value="ECO:0007669"/>
    <property type="project" value="TreeGrafter"/>
</dbReference>
<dbReference type="SMART" id="SM00271">
    <property type="entry name" value="DnaJ"/>
    <property type="match status" value="1"/>
</dbReference>
<dbReference type="Proteomes" id="UP000799750">
    <property type="component" value="Unassembled WGS sequence"/>
</dbReference>
<dbReference type="GO" id="GO:0051787">
    <property type="term" value="F:misfolded protein binding"/>
    <property type="evidence" value="ECO:0007669"/>
    <property type="project" value="TreeGrafter"/>
</dbReference>
<evidence type="ECO:0000313" key="4">
    <source>
        <dbReference type="EMBL" id="KAF2489982.1"/>
    </source>
</evidence>
<dbReference type="OrthoDB" id="10250354at2759"/>
<keyword evidence="1" id="KW-0143">Chaperone</keyword>
<name>A0A6A6QCJ3_9PEZI</name>
<keyword evidence="5" id="KW-1185">Reference proteome</keyword>